<gene>
    <name evidence="2" type="ORF">NIES80_05460</name>
</gene>
<keyword evidence="1" id="KW-1133">Transmembrane helix</keyword>
<organism evidence="2 3">
    <name type="scientific">Dolichospermum planctonicum</name>
    <dbReference type="NCBI Taxonomy" id="136072"/>
    <lineage>
        <taxon>Bacteria</taxon>
        <taxon>Bacillati</taxon>
        <taxon>Cyanobacteriota</taxon>
        <taxon>Cyanophyceae</taxon>
        <taxon>Nostocales</taxon>
        <taxon>Aphanizomenonaceae</taxon>
        <taxon>Dolichospermum</taxon>
    </lineage>
</organism>
<feature type="transmembrane region" description="Helical" evidence="1">
    <location>
        <begin position="20"/>
        <end position="48"/>
    </location>
</feature>
<reference evidence="3" key="1">
    <citation type="submission" date="2019-02" db="EMBL/GenBank/DDBJ databases">
        <title>Draft genome sequence of Dolichospermum planctonicum NIES-80.</title>
        <authorList>
            <person name="Yamaguchi H."/>
            <person name="Suzuki S."/>
            <person name="Kawachi M."/>
        </authorList>
    </citation>
    <scope>NUCLEOTIDE SEQUENCE [LARGE SCALE GENOMIC DNA]</scope>
    <source>
        <strain evidence="3">NIES-80</strain>
    </source>
</reference>
<evidence type="ECO:0000256" key="1">
    <source>
        <dbReference type="SAM" id="Phobius"/>
    </source>
</evidence>
<accession>A0A480AA94</accession>
<dbReference type="AlphaFoldDB" id="A0A480AA94"/>
<comment type="caution">
    <text evidence="2">The sequence shown here is derived from an EMBL/GenBank/DDBJ whole genome shotgun (WGS) entry which is preliminary data.</text>
</comment>
<evidence type="ECO:0000313" key="2">
    <source>
        <dbReference type="EMBL" id="GCL40856.1"/>
    </source>
</evidence>
<keyword evidence="1" id="KW-0812">Transmembrane</keyword>
<protein>
    <submittedName>
        <fullName evidence="2">Uncharacterized protein</fullName>
    </submittedName>
</protein>
<keyword evidence="1" id="KW-0472">Membrane</keyword>
<proteinExistence type="predicted"/>
<dbReference type="EMBL" id="BJCF01000004">
    <property type="protein sequence ID" value="GCL40856.1"/>
    <property type="molecule type" value="Genomic_DNA"/>
</dbReference>
<dbReference type="Proteomes" id="UP000299367">
    <property type="component" value="Unassembled WGS sequence"/>
</dbReference>
<dbReference type="RefSeq" id="WP_162501167.1">
    <property type="nucleotide sequence ID" value="NZ_BJCF01000004.1"/>
</dbReference>
<evidence type="ECO:0000313" key="3">
    <source>
        <dbReference type="Proteomes" id="UP000299367"/>
    </source>
</evidence>
<sequence>MTVDRELLTLNRKEVLGNFTFGYLCRFFFVHLLSPFLGDIIVIVHNLIAVLSTRQRQEHDIDQDDQELQQFPIL</sequence>
<name>A0A480AA94_9CYAN</name>